<dbReference type="GO" id="GO:0008781">
    <property type="term" value="F:N-acylneuraminate cytidylyltransferase activity"/>
    <property type="evidence" value="ECO:0007669"/>
    <property type="project" value="TreeGrafter"/>
</dbReference>
<evidence type="ECO:0000313" key="2">
    <source>
        <dbReference type="Proteomes" id="UP000218113"/>
    </source>
</evidence>
<dbReference type="Pfam" id="PF02348">
    <property type="entry name" value="CTP_transf_3"/>
    <property type="match status" value="1"/>
</dbReference>
<dbReference type="CDD" id="cd02513">
    <property type="entry name" value="CMP-NeuAc_Synthase"/>
    <property type="match status" value="1"/>
</dbReference>
<protein>
    <recommendedName>
        <fullName evidence="3">Acylneuraminate cytidylyltransferase family protein</fullName>
    </recommendedName>
</protein>
<dbReference type="InterPro" id="IPR050793">
    <property type="entry name" value="CMP-NeuNAc_synthase"/>
</dbReference>
<evidence type="ECO:0008006" key="3">
    <source>
        <dbReference type="Google" id="ProtNLM"/>
    </source>
</evidence>
<organism evidence="1 2">
    <name type="scientific">SAR324 cluster bacterium</name>
    <dbReference type="NCBI Taxonomy" id="2024889"/>
    <lineage>
        <taxon>Bacteria</taxon>
        <taxon>Deltaproteobacteria</taxon>
        <taxon>SAR324 cluster</taxon>
    </lineage>
</organism>
<reference evidence="2" key="1">
    <citation type="submission" date="2017-08" db="EMBL/GenBank/DDBJ databases">
        <title>A dynamic microbial community with high functional redundancy inhabits the cold, oxic subseafloor aquifer.</title>
        <authorList>
            <person name="Tully B.J."/>
            <person name="Wheat C.G."/>
            <person name="Glazer B.T."/>
            <person name="Huber J.A."/>
        </authorList>
    </citation>
    <scope>NUCLEOTIDE SEQUENCE [LARGE SCALE GENOMIC DNA]</scope>
</reference>
<dbReference type="PANTHER" id="PTHR21485">
    <property type="entry name" value="HAD SUPERFAMILY MEMBERS CMAS AND KDSC"/>
    <property type="match status" value="1"/>
</dbReference>
<evidence type="ECO:0000313" key="1">
    <source>
        <dbReference type="EMBL" id="PCI29357.1"/>
    </source>
</evidence>
<dbReference type="SUPFAM" id="SSF53448">
    <property type="entry name" value="Nucleotide-diphospho-sugar transferases"/>
    <property type="match status" value="1"/>
</dbReference>
<dbReference type="InterPro" id="IPR003329">
    <property type="entry name" value="Cytidylyl_trans"/>
</dbReference>
<comment type="caution">
    <text evidence="1">The sequence shown here is derived from an EMBL/GenBank/DDBJ whole genome shotgun (WGS) entry which is preliminary data.</text>
</comment>
<dbReference type="Proteomes" id="UP000218113">
    <property type="component" value="Unassembled WGS sequence"/>
</dbReference>
<dbReference type="Gene3D" id="3.90.550.10">
    <property type="entry name" value="Spore Coat Polysaccharide Biosynthesis Protein SpsA, Chain A"/>
    <property type="match status" value="1"/>
</dbReference>
<accession>A0A2A4T8M6</accession>
<dbReference type="InterPro" id="IPR029044">
    <property type="entry name" value="Nucleotide-diphossugar_trans"/>
</dbReference>
<dbReference type="PANTHER" id="PTHR21485:SF6">
    <property type="entry name" value="N-ACYLNEURAMINATE CYTIDYLYLTRANSFERASE-RELATED"/>
    <property type="match status" value="1"/>
</dbReference>
<dbReference type="EMBL" id="NVSR01000015">
    <property type="protein sequence ID" value="PCI29357.1"/>
    <property type="molecule type" value="Genomic_DNA"/>
</dbReference>
<proteinExistence type="predicted"/>
<sequence>MRILGIITARGGSKGVPRKNIRLLQGKPLIRYTIEAALATKGIFQRIIVSTDDMEIAEISKKAGAEVPFLRPAELALDETSSLDVVQHAIRFVEKQDGEPIDWAMILQPTSPLRTVKDIQKSVALAQSGNYDSVVSVRLANNNHPLKVKRIDDDGLLQCFLEGAVEPTRRQDLTPDVYQRNGAIYLSRRQVFMEENSIFGTRICPYIMDGQISVDIDSELDFRIAEALLTSKMQV</sequence>
<dbReference type="AlphaFoldDB" id="A0A2A4T8M6"/>
<gene>
    <name evidence="1" type="ORF">COB67_04180</name>
</gene>
<name>A0A2A4T8M6_9DELT</name>